<keyword evidence="8" id="KW-1185">Reference proteome</keyword>
<feature type="domain" description="DNA2/NAM7 helicase-like C-terminal" evidence="5">
    <location>
        <begin position="847"/>
        <end position="1028"/>
    </location>
</feature>
<evidence type="ECO:0000256" key="2">
    <source>
        <dbReference type="ARBA" id="ARBA00022801"/>
    </source>
</evidence>
<organism evidence="7 8">
    <name type="scientific">Pelomonas dachongensis</name>
    <dbReference type="NCBI Taxonomy" id="3299029"/>
    <lineage>
        <taxon>Bacteria</taxon>
        <taxon>Pseudomonadati</taxon>
        <taxon>Pseudomonadota</taxon>
        <taxon>Betaproteobacteria</taxon>
        <taxon>Burkholderiales</taxon>
        <taxon>Sphaerotilaceae</taxon>
        <taxon>Roseateles</taxon>
    </lineage>
</organism>
<dbReference type="PANTHER" id="PTHR43788:SF8">
    <property type="entry name" value="DNA-BINDING PROTEIN SMUBP-2"/>
    <property type="match status" value="1"/>
</dbReference>
<dbReference type="InterPro" id="IPR050534">
    <property type="entry name" value="Coronavir_polyprotein_1ab"/>
</dbReference>
<gene>
    <name evidence="7" type="ORF">ACG02S_16435</name>
</gene>
<evidence type="ECO:0000313" key="8">
    <source>
        <dbReference type="Proteomes" id="UP001606300"/>
    </source>
</evidence>
<evidence type="ECO:0000259" key="6">
    <source>
        <dbReference type="Pfam" id="PF13482"/>
    </source>
</evidence>
<keyword evidence="1" id="KW-0547">Nucleotide-binding</keyword>
<dbReference type="SUPFAM" id="SSF53098">
    <property type="entry name" value="Ribonuclease H-like"/>
    <property type="match status" value="1"/>
</dbReference>
<dbReference type="InterPro" id="IPR019993">
    <property type="entry name" value="RecB_nuclease_TM0106_put"/>
</dbReference>
<reference evidence="7 8" key="1">
    <citation type="submission" date="2024-09" db="EMBL/GenBank/DDBJ databases">
        <title>Novel species of the genus Pelomonas and Roseateles isolated from streams.</title>
        <authorList>
            <person name="Lu H."/>
        </authorList>
    </citation>
    <scope>NUCLEOTIDE SEQUENCE [LARGE SCALE GENOMIC DNA]</scope>
    <source>
        <strain evidence="7 8">DC23W</strain>
    </source>
</reference>
<dbReference type="CDD" id="cd18808">
    <property type="entry name" value="SF1_C_Upf1"/>
    <property type="match status" value="1"/>
</dbReference>
<feature type="domain" description="YprB ribonuclease H-like" evidence="6">
    <location>
        <begin position="245"/>
        <end position="421"/>
    </location>
</feature>
<keyword evidence="3" id="KW-0347">Helicase</keyword>
<dbReference type="RefSeq" id="WP_394471557.1">
    <property type="nucleotide sequence ID" value="NZ_JBIGHY010000005.1"/>
</dbReference>
<evidence type="ECO:0000256" key="3">
    <source>
        <dbReference type="ARBA" id="ARBA00022806"/>
    </source>
</evidence>
<dbReference type="InterPro" id="IPR047187">
    <property type="entry name" value="SF1_C_Upf1"/>
</dbReference>
<evidence type="ECO:0000259" key="5">
    <source>
        <dbReference type="Pfam" id="PF13087"/>
    </source>
</evidence>
<accession>A0ABW7EPR2</accession>
<dbReference type="Proteomes" id="UP001606300">
    <property type="component" value="Unassembled WGS sequence"/>
</dbReference>
<dbReference type="InterPro" id="IPR012337">
    <property type="entry name" value="RNaseH-like_sf"/>
</dbReference>
<dbReference type="PANTHER" id="PTHR43788">
    <property type="entry name" value="DNA2/NAM7 HELICASE FAMILY MEMBER"/>
    <property type="match status" value="1"/>
</dbReference>
<dbReference type="Pfam" id="PF13087">
    <property type="entry name" value="AAA_12"/>
    <property type="match status" value="1"/>
</dbReference>
<evidence type="ECO:0000313" key="7">
    <source>
        <dbReference type="EMBL" id="MFG6415485.1"/>
    </source>
</evidence>
<proteinExistence type="predicted"/>
<dbReference type="EMBL" id="JBIGHY010000005">
    <property type="protein sequence ID" value="MFG6415485.1"/>
    <property type="molecule type" value="Genomic_DNA"/>
</dbReference>
<dbReference type="NCBIfam" id="TIGR03491">
    <property type="entry name" value="TM0106 family RecB-like putative nuclease"/>
    <property type="match status" value="1"/>
</dbReference>
<dbReference type="InterPro" id="IPR027417">
    <property type="entry name" value="P-loop_NTPase"/>
</dbReference>
<comment type="caution">
    <text evidence="7">The sequence shown here is derived from an EMBL/GenBank/DDBJ whole genome shotgun (WGS) entry which is preliminary data.</text>
</comment>
<keyword evidence="4" id="KW-0067">ATP-binding</keyword>
<evidence type="ECO:0000256" key="4">
    <source>
        <dbReference type="ARBA" id="ARBA00022840"/>
    </source>
</evidence>
<sequence>MAEGNEGLQARVDATIKAMRAGVDVVFQATLLQGNLAGFADFLIKVDKPSDLGNYSYEVSDTKLSRKAKAKFLVQLSFYSKLLAVVQGVAPTSMHVVLGDRTQKTYRCADYAHYFEALLQRFLARMEVGDQASYPVPCSHCDVCRWSHLCKHQWLDDDHLNQVANIARGQIFRLEAAGVDTMAKLAGLAAGTQVHKVQPATLAKLRHQASLQVTARESGQRVVELLPQEAGRGFLRIPEPNAGDMFFDMEGDPLEEGGLEYLFGLYFLDDGAWTFKGFWAHSRQEECRAFEEFIDFVDARLKAFPGAHVYHYAKYEETALKKLMTMHATREAEVDNWLRRGVLIDLYQVVREGIMVSEPRYSIKNIEHFYLEAREGDVTNAGASIVWYERWKETGDQTLLDSIEKYNEDDVRSTQQLRDWLLTLRPADLPWATAPTPASTSIGGRGGEGAGNHALTDAEARLARYRSALVEPLPEDRLTWTVDDASRELTFQLLDFHRRADKPAYWAMFERMDMTEDELLDNPECLAALEADPDVPPENVKRSVVYTYKYPLQETKLRHGSSITRADTGEGLGELDMDTEAQRVRIKVGPTRERPSARLSLGPGSPINTKVIQEALFRFADTLITGAHSFPALESVLRRDIPTITGKAPEAPMIQGKATVDACTAVVMGMKDSYLFIQGPPGARKTYTGSHVIVALLAAGKKVGITSNSHRPINHLLEKVVEVAKERGVRFNGLKKSSKDDDSAYPGDEIQNVYDNDGVFSSGANLIAGTAWLFARPEAEHYLDYLFVDEAGQVSLANLIAVGTSAHNLILLGDQMQLSQPTQGVHPGRSGDSSLDYLLDGVATIAPNRGIFLETTWRMHPGVCSFISEAVYDSRLEPEVKNERRVLVLGDGADPLLKPSGIVFAPVTHEGCSQQSPEEAAVIKRLYESLMGQRYIDADGGVHTMAAEHILVVAPYNMQVNLLRDTLPAGARVGTVDKFQGQEAEVVLISMTTSSEAELPRFMEFLFSKNRLNVAVSRAKSLAVLVANPALMSIKCSTPEQMGLVNTLCWIASVGGAQPTNS</sequence>
<keyword evidence="2" id="KW-0378">Hydrolase</keyword>
<dbReference type="Pfam" id="PF13482">
    <property type="entry name" value="RNase_H_2"/>
    <property type="match status" value="1"/>
</dbReference>
<evidence type="ECO:0000256" key="1">
    <source>
        <dbReference type="ARBA" id="ARBA00022741"/>
    </source>
</evidence>
<dbReference type="Gene3D" id="3.40.50.300">
    <property type="entry name" value="P-loop containing nucleotide triphosphate hydrolases"/>
    <property type="match status" value="2"/>
</dbReference>
<dbReference type="InterPro" id="IPR038720">
    <property type="entry name" value="YprB_RNase_H-like_dom"/>
</dbReference>
<dbReference type="CDD" id="cd17934">
    <property type="entry name" value="DEXXQc_Upf1-like"/>
    <property type="match status" value="1"/>
</dbReference>
<protein>
    <submittedName>
        <fullName evidence="7">TM0106 family RecB-like putative nuclease</fullName>
    </submittedName>
</protein>
<dbReference type="InterPro" id="IPR041679">
    <property type="entry name" value="DNA2/NAM7-like_C"/>
</dbReference>
<dbReference type="SUPFAM" id="SSF52540">
    <property type="entry name" value="P-loop containing nucleoside triphosphate hydrolases"/>
    <property type="match status" value="1"/>
</dbReference>
<name>A0ABW7EPR2_9BURK</name>